<gene>
    <name evidence="3" type="ORF">Slati_2005500</name>
</gene>
<dbReference type="Gene3D" id="3.80.10.10">
    <property type="entry name" value="Ribonuclease Inhibitor"/>
    <property type="match status" value="1"/>
</dbReference>
<evidence type="ECO:0000313" key="3">
    <source>
        <dbReference type="EMBL" id="KAL0442828.1"/>
    </source>
</evidence>
<name>A0AAW2WMR8_9LAMI</name>
<dbReference type="PANTHER" id="PTHR34145">
    <property type="entry name" value="OS02G0105600 PROTEIN"/>
    <property type="match status" value="1"/>
</dbReference>
<dbReference type="AlphaFoldDB" id="A0AAW2WMR8"/>
<dbReference type="InterPro" id="IPR036047">
    <property type="entry name" value="F-box-like_dom_sf"/>
</dbReference>
<comment type="caution">
    <text evidence="3">The sequence shown here is derived from an EMBL/GenBank/DDBJ whole genome shotgun (WGS) entry which is preliminary data.</text>
</comment>
<organism evidence="3">
    <name type="scientific">Sesamum latifolium</name>
    <dbReference type="NCBI Taxonomy" id="2727402"/>
    <lineage>
        <taxon>Eukaryota</taxon>
        <taxon>Viridiplantae</taxon>
        <taxon>Streptophyta</taxon>
        <taxon>Embryophyta</taxon>
        <taxon>Tracheophyta</taxon>
        <taxon>Spermatophyta</taxon>
        <taxon>Magnoliopsida</taxon>
        <taxon>eudicotyledons</taxon>
        <taxon>Gunneridae</taxon>
        <taxon>Pentapetalae</taxon>
        <taxon>asterids</taxon>
        <taxon>lamiids</taxon>
        <taxon>Lamiales</taxon>
        <taxon>Pedaliaceae</taxon>
        <taxon>Sesamum</taxon>
    </lineage>
</organism>
<dbReference type="PROSITE" id="PS50181">
    <property type="entry name" value="FBOX"/>
    <property type="match status" value="1"/>
</dbReference>
<dbReference type="SUPFAM" id="SSF52047">
    <property type="entry name" value="RNI-like"/>
    <property type="match status" value="1"/>
</dbReference>
<dbReference type="InterPro" id="IPR032675">
    <property type="entry name" value="LRR_dom_sf"/>
</dbReference>
<dbReference type="Pfam" id="PF23622">
    <property type="entry name" value="LRR_At1g61320_AtMIF1"/>
    <property type="match status" value="1"/>
</dbReference>
<reference evidence="3" key="2">
    <citation type="journal article" date="2024" name="Plant">
        <title>Genomic evolution and insights into agronomic trait innovations of Sesamum species.</title>
        <authorList>
            <person name="Miao H."/>
            <person name="Wang L."/>
            <person name="Qu L."/>
            <person name="Liu H."/>
            <person name="Sun Y."/>
            <person name="Le M."/>
            <person name="Wang Q."/>
            <person name="Wei S."/>
            <person name="Zheng Y."/>
            <person name="Lin W."/>
            <person name="Duan Y."/>
            <person name="Cao H."/>
            <person name="Xiong S."/>
            <person name="Wang X."/>
            <person name="Wei L."/>
            <person name="Li C."/>
            <person name="Ma Q."/>
            <person name="Ju M."/>
            <person name="Zhao R."/>
            <person name="Li G."/>
            <person name="Mu C."/>
            <person name="Tian Q."/>
            <person name="Mei H."/>
            <person name="Zhang T."/>
            <person name="Gao T."/>
            <person name="Zhang H."/>
        </authorList>
    </citation>
    <scope>NUCLEOTIDE SEQUENCE</scope>
    <source>
        <strain evidence="3">KEN1</strain>
    </source>
</reference>
<reference evidence="3" key="1">
    <citation type="submission" date="2020-06" db="EMBL/GenBank/DDBJ databases">
        <authorList>
            <person name="Li T."/>
            <person name="Hu X."/>
            <person name="Zhang T."/>
            <person name="Song X."/>
            <person name="Zhang H."/>
            <person name="Dai N."/>
            <person name="Sheng W."/>
            <person name="Hou X."/>
            <person name="Wei L."/>
        </authorList>
    </citation>
    <scope>NUCLEOTIDE SEQUENCE</scope>
    <source>
        <strain evidence="3">KEN1</strain>
        <tissue evidence="3">Leaf</tissue>
    </source>
</reference>
<accession>A0AAW2WMR8</accession>
<dbReference type="EMBL" id="JACGWN010000007">
    <property type="protein sequence ID" value="KAL0442828.1"/>
    <property type="molecule type" value="Genomic_DNA"/>
</dbReference>
<dbReference type="InterPro" id="IPR053772">
    <property type="entry name" value="At1g61320/At1g61330-like"/>
</dbReference>
<dbReference type="SMART" id="SM00256">
    <property type="entry name" value="FBOX"/>
    <property type="match status" value="1"/>
</dbReference>
<feature type="region of interest" description="Disordered" evidence="1">
    <location>
        <begin position="1"/>
        <end position="21"/>
    </location>
</feature>
<dbReference type="Pfam" id="PF00646">
    <property type="entry name" value="F-box"/>
    <property type="match status" value="1"/>
</dbReference>
<dbReference type="InterPro" id="IPR055357">
    <property type="entry name" value="LRR_At1g61320_AtMIF1"/>
</dbReference>
<sequence length="464" mass="54113">MAAQNHLDMIPQSHQPSHKRSNVPHLPDDLIEAIVSFLPPKEVCRLAVLSKRFRYSWHFCRDLCFDREFAMNMSRDEYKNVVNNFFFHNVNSRVDTFKLYFDAAGDTCLVCYWIHRAVTLGVREFELDFTPSAKKYMLSYELVDVKTIRIMRLVNCELHLPFVANGLRHLRELTFERVRARPVAMQAIFLNCVSLRSLQLIQCNNVYNLKISALELKGFQNLVVKNCSDVHSVSIKAPALRSFHYHGKICDFKFYSDLPKLKDVVLEIAHPRGFHLLSNREHVVISLAFVRVLTVTSTFLEGLSARFEENEYREMEFCMPRLEEFHLIVAPESNLIPSDIASFLKKCPRIERVFIDLGNNAFGSSVFWESYGRKYLSEWQAVFPHLKCVKIKGFTLNELPVTMARFFLKAAVYLHYLVLVKPKRHYYFPETFVHDCLRWGTTSNAQIQIYDHQGDTSTIIPQHL</sequence>
<evidence type="ECO:0000256" key="1">
    <source>
        <dbReference type="SAM" id="MobiDB-lite"/>
    </source>
</evidence>
<feature type="domain" description="F-box" evidence="2">
    <location>
        <begin position="20"/>
        <end position="54"/>
    </location>
</feature>
<protein>
    <submittedName>
        <fullName evidence="3">FBD-associated F-box protein</fullName>
    </submittedName>
</protein>
<dbReference type="Gene3D" id="1.20.1280.50">
    <property type="match status" value="1"/>
</dbReference>
<dbReference type="SUPFAM" id="SSF81383">
    <property type="entry name" value="F-box domain"/>
    <property type="match status" value="1"/>
</dbReference>
<dbReference type="PANTHER" id="PTHR34145:SF77">
    <property type="match status" value="1"/>
</dbReference>
<dbReference type="InterPro" id="IPR001810">
    <property type="entry name" value="F-box_dom"/>
</dbReference>
<proteinExistence type="predicted"/>
<evidence type="ECO:0000259" key="2">
    <source>
        <dbReference type="PROSITE" id="PS50181"/>
    </source>
</evidence>